<sequence length="125" mass="14550">MLTTDLRDYLLQVKEISDLIGKRVYPGWFPENVTYPAVAYLEVSGVAHHDIRVGYPRYQFSCIAPRYLDAKAVSDSIRDALQRFKGQMGSTRIIQGVWEGSREFYESDTKLYHIATDFKMIYRED</sequence>
<proteinExistence type="predicted"/>
<accession>A0ABU9DVK5</accession>
<name>A0ABU9DVK5_9BACL</name>
<dbReference type="RefSeq" id="WP_341420037.1">
    <property type="nucleotide sequence ID" value="NZ_JBBPCC010000038.1"/>
</dbReference>
<organism evidence="1 2">
    <name type="scientific">Paenibacillus filicis</name>
    <dbReference type="NCBI Taxonomy" id="669464"/>
    <lineage>
        <taxon>Bacteria</taxon>
        <taxon>Bacillati</taxon>
        <taxon>Bacillota</taxon>
        <taxon>Bacilli</taxon>
        <taxon>Bacillales</taxon>
        <taxon>Paenibacillaceae</taxon>
        <taxon>Paenibacillus</taxon>
    </lineage>
</organism>
<evidence type="ECO:0000313" key="2">
    <source>
        <dbReference type="Proteomes" id="UP001469365"/>
    </source>
</evidence>
<dbReference type="Pfam" id="PF11367">
    <property type="entry name" value="Tail_completion_gp17"/>
    <property type="match status" value="1"/>
</dbReference>
<protein>
    <submittedName>
        <fullName evidence="1">DUF3168 domain-containing protein</fullName>
    </submittedName>
</protein>
<reference evidence="1 2" key="1">
    <citation type="submission" date="2024-04" db="EMBL/GenBank/DDBJ databases">
        <title>draft genome sequnece of Paenibacillus filicis.</title>
        <authorList>
            <person name="Kim D.-U."/>
        </authorList>
    </citation>
    <scope>NUCLEOTIDE SEQUENCE [LARGE SCALE GENOMIC DNA]</scope>
    <source>
        <strain evidence="1 2">KACC14197</strain>
    </source>
</reference>
<dbReference type="InterPro" id="IPR021508">
    <property type="entry name" value="Gp17-like"/>
</dbReference>
<evidence type="ECO:0000313" key="1">
    <source>
        <dbReference type="EMBL" id="MEK8132911.1"/>
    </source>
</evidence>
<comment type="caution">
    <text evidence="1">The sequence shown here is derived from an EMBL/GenBank/DDBJ whole genome shotgun (WGS) entry which is preliminary data.</text>
</comment>
<keyword evidence="2" id="KW-1185">Reference proteome</keyword>
<dbReference type="EMBL" id="JBBPCC010000038">
    <property type="protein sequence ID" value="MEK8132911.1"/>
    <property type="molecule type" value="Genomic_DNA"/>
</dbReference>
<dbReference type="Proteomes" id="UP001469365">
    <property type="component" value="Unassembled WGS sequence"/>
</dbReference>
<gene>
    <name evidence="1" type="ORF">WMW72_34020</name>
</gene>